<name>A0A1M5ZBT0_9VIBR</name>
<proteinExistence type="predicted"/>
<dbReference type="CDD" id="cd00761">
    <property type="entry name" value="Glyco_tranf_GTA_type"/>
    <property type="match status" value="1"/>
</dbReference>
<evidence type="ECO:0000313" key="3">
    <source>
        <dbReference type="Proteomes" id="UP000184608"/>
    </source>
</evidence>
<dbReference type="SUPFAM" id="SSF53448">
    <property type="entry name" value="Nucleotide-diphospho-sugar transferases"/>
    <property type="match status" value="1"/>
</dbReference>
<dbReference type="InterPro" id="IPR001173">
    <property type="entry name" value="Glyco_trans_2-like"/>
</dbReference>
<accession>A0A1M5ZBT0</accession>
<dbReference type="InterPro" id="IPR029044">
    <property type="entry name" value="Nucleotide-diphossugar_trans"/>
</dbReference>
<dbReference type="AlphaFoldDB" id="A0A1M5ZBT0"/>
<organism evidence="2 3">
    <name type="scientific">Vibrio aerogenes CECT 7868</name>
    <dbReference type="NCBI Taxonomy" id="1216006"/>
    <lineage>
        <taxon>Bacteria</taxon>
        <taxon>Pseudomonadati</taxon>
        <taxon>Pseudomonadota</taxon>
        <taxon>Gammaproteobacteria</taxon>
        <taxon>Vibrionales</taxon>
        <taxon>Vibrionaceae</taxon>
        <taxon>Vibrio</taxon>
    </lineage>
</organism>
<gene>
    <name evidence="2" type="primary">epsH_3</name>
    <name evidence="2" type="ORF">VA7868_02530</name>
</gene>
<keyword evidence="2" id="KW-0328">Glycosyltransferase</keyword>
<dbReference type="Pfam" id="PF00535">
    <property type="entry name" value="Glycos_transf_2"/>
    <property type="match status" value="1"/>
</dbReference>
<evidence type="ECO:0000313" key="2">
    <source>
        <dbReference type="EMBL" id="SHI21671.1"/>
    </source>
</evidence>
<dbReference type="Gene3D" id="3.90.550.10">
    <property type="entry name" value="Spore Coat Polysaccharide Biosynthesis Protein SpsA, Chain A"/>
    <property type="match status" value="1"/>
</dbReference>
<dbReference type="STRING" id="1216006.VA7868_02530"/>
<reference evidence="2 3" key="1">
    <citation type="submission" date="2016-11" db="EMBL/GenBank/DDBJ databases">
        <authorList>
            <person name="Jaros S."/>
            <person name="Januszkiewicz K."/>
            <person name="Wedrychowicz H."/>
        </authorList>
    </citation>
    <scope>NUCLEOTIDE SEQUENCE [LARGE SCALE GENOMIC DNA]</scope>
    <source>
        <strain evidence="2 3">CECT 7868</strain>
    </source>
</reference>
<dbReference type="EMBL" id="FQXZ01000027">
    <property type="protein sequence ID" value="SHI21671.1"/>
    <property type="molecule type" value="Genomic_DNA"/>
</dbReference>
<dbReference type="GO" id="GO:0016757">
    <property type="term" value="F:glycosyltransferase activity"/>
    <property type="evidence" value="ECO:0007669"/>
    <property type="project" value="UniProtKB-KW"/>
</dbReference>
<dbReference type="PANTHER" id="PTHR43685">
    <property type="entry name" value="GLYCOSYLTRANSFERASE"/>
    <property type="match status" value="1"/>
</dbReference>
<keyword evidence="2" id="KW-0808">Transferase</keyword>
<dbReference type="InterPro" id="IPR050834">
    <property type="entry name" value="Glycosyltransf_2"/>
</dbReference>
<dbReference type="RefSeq" id="WP_073604190.1">
    <property type="nucleotide sequence ID" value="NZ_FQXZ01000027.1"/>
</dbReference>
<sequence>MNHSSENNHLISVIIPVYHVEDYLAECLLSVITQSFKHIEIICIIDGSKDNSFNIARYYQMCDDRIKIIWQENQGLSGARNTGLEVAQGDFIFFLDSDDFLKQDALASLYQYIEQYDVVSGAVLNYVQDTGVTRPFCQHRQTGEIDIQDNFYSLETVVWNKLYRSEVVKNLRFIPRLVHEDEDFYWKVFSQPLKIYAAECHIIYYRIRSDSIMSSLNPDPDYQYNYIQIIDSAYSQLQEAPSLKYTFYKAALRFLKILISSGAPYHAYENHIKMKYKIKDSRLCKFRFKYL</sequence>
<dbReference type="Proteomes" id="UP000184608">
    <property type="component" value="Unassembled WGS sequence"/>
</dbReference>
<dbReference type="OrthoDB" id="9802649at2"/>
<keyword evidence="3" id="KW-1185">Reference proteome</keyword>
<protein>
    <submittedName>
        <fullName evidence="2">Putative glycosyltransferase EpsH</fullName>
        <ecNumber evidence="2">2.4.-.-</ecNumber>
    </submittedName>
</protein>
<feature type="domain" description="Glycosyltransferase 2-like" evidence="1">
    <location>
        <begin position="12"/>
        <end position="168"/>
    </location>
</feature>
<evidence type="ECO:0000259" key="1">
    <source>
        <dbReference type="Pfam" id="PF00535"/>
    </source>
</evidence>
<dbReference type="EC" id="2.4.-.-" evidence="2"/>
<dbReference type="PANTHER" id="PTHR43685:SF2">
    <property type="entry name" value="GLYCOSYLTRANSFERASE 2-LIKE DOMAIN-CONTAINING PROTEIN"/>
    <property type="match status" value="1"/>
</dbReference>